<keyword evidence="2" id="KW-1185">Reference proteome</keyword>
<accession>L9Y6C5</accession>
<dbReference type="EMBL" id="AOIE01000119">
    <property type="protein sequence ID" value="ELY69615.1"/>
    <property type="molecule type" value="Genomic_DNA"/>
</dbReference>
<gene>
    <name evidence="1" type="ORF">C488_20177</name>
</gene>
<protein>
    <submittedName>
        <fullName evidence="1">Uncharacterized protein</fullName>
    </submittedName>
</protein>
<comment type="caution">
    <text evidence="1">The sequence shown here is derived from an EMBL/GenBank/DDBJ whole genome shotgun (WGS) entry which is preliminary data.</text>
</comment>
<dbReference type="AlphaFoldDB" id="L9Y6C5"/>
<sequence>MDLDAVFKPFSTERARDIGCDIDEKHRAGDIVFLTQLDEKRSTDRDCIRRKEPRMKDSVRLRIDCSVQPVFLECSSSLTQIHSGWL</sequence>
<evidence type="ECO:0000313" key="1">
    <source>
        <dbReference type="EMBL" id="ELY69615.1"/>
    </source>
</evidence>
<evidence type="ECO:0000313" key="2">
    <source>
        <dbReference type="Proteomes" id="UP000011593"/>
    </source>
</evidence>
<dbReference type="Proteomes" id="UP000011593">
    <property type="component" value="Unassembled WGS sequence"/>
</dbReference>
<reference evidence="1 2" key="1">
    <citation type="journal article" date="2014" name="PLoS Genet.">
        <title>Phylogenetically driven sequencing of extremely halophilic archaea reveals strategies for static and dynamic osmo-response.</title>
        <authorList>
            <person name="Becker E.A."/>
            <person name="Seitzer P.M."/>
            <person name="Tritt A."/>
            <person name="Larsen D."/>
            <person name="Krusor M."/>
            <person name="Yao A.I."/>
            <person name="Wu D."/>
            <person name="Madern D."/>
            <person name="Eisen J.A."/>
            <person name="Darling A.E."/>
            <person name="Facciotti M.T."/>
        </authorList>
    </citation>
    <scope>NUCLEOTIDE SEQUENCE [LARGE SCALE GENOMIC DNA]</scope>
    <source>
        <strain evidence="1 2">DSM 15624</strain>
    </source>
</reference>
<organism evidence="1 2">
    <name type="scientific">Natrinema pellirubrum (strain DSM 15624 / CIP 106293 / JCM 10476 / NCIMB 786 / 157)</name>
    <dbReference type="NCBI Taxonomy" id="797303"/>
    <lineage>
        <taxon>Archaea</taxon>
        <taxon>Methanobacteriati</taxon>
        <taxon>Methanobacteriota</taxon>
        <taxon>Stenosarchaea group</taxon>
        <taxon>Halobacteria</taxon>
        <taxon>Halobacteriales</taxon>
        <taxon>Natrialbaceae</taxon>
        <taxon>Natrinema</taxon>
    </lineage>
</organism>
<name>L9Y6C5_NATP1</name>
<proteinExistence type="predicted"/>